<gene>
    <name evidence="1" type="ORF">M408DRAFT_255662</name>
</gene>
<name>A0A0C3BGE1_SERVB</name>
<reference evidence="2" key="2">
    <citation type="submission" date="2015-01" db="EMBL/GenBank/DDBJ databases">
        <title>Evolutionary Origins and Diversification of the Mycorrhizal Mutualists.</title>
        <authorList>
            <consortium name="DOE Joint Genome Institute"/>
            <consortium name="Mycorrhizal Genomics Consortium"/>
            <person name="Kohler A."/>
            <person name="Kuo A."/>
            <person name="Nagy L.G."/>
            <person name="Floudas D."/>
            <person name="Copeland A."/>
            <person name="Barry K.W."/>
            <person name="Cichocki N."/>
            <person name="Veneault-Fourrey C."/>
            <person name="LaButti K."/>
            <person name="Lindquist E.A."/>
            <person name="Lipzen A."/>
            <person name="Lundell T."/>
            <person name="Morin E."/>
            <person name="Murat C."/>
            <person name="Riley R."/>
            <person name="Ohm R."/>
            <person name="Sun H."/>
            <person name="Tunlid A."/>
            <person name="Henrissat B."/>
            <person name="Grigoriev I.V."/>
            <person name="Hibbett D.S."/>
            <person name="Martin F."/>
        </authorList>
    </citation>
    <scope>NUCLEOTIDE SEQUENCE [LARGE SCALE GENOMIC DNA]</scope>
    <source>
        <strain evidence="2">MAFF 305830</strain>
    </source>
</reference>
<organism evidence="1 2">
    <name type="scientific">Serendipita vermifera MAFF 305830</name>
    <dbReference type="NCBI Taxonomy" id="933852"/>
    <lineage>
        <taxon>Eukaryota</taxon>
        <taxon>Fungi</taxon>
        <taxon>Dikarya</taxon>
        <taxon>Basidiomycota</taxon>
        <taxon>Agaricomycotina</taxon>
        <taxon>Agaricomycetes</taxon>
        <taxon>Sebacinales</taxon>
        <taxon>Serendipitaceae</taxon>
        <taxon>Serendipita</taxon>
    </lineage>
</organism>
<proteinExistence type="predicted"/>
<dbReference type="HOGENOM" id="CLU_3070160_0_0_1"/>
<reference evidence="1 2" key="1">
    <citation type="submission" date="2014-04" db="EMBL/GenBank/DDBJ databases">
        <authorList>
            <consortium name="DOE Joint Genome Institute"/>
            <person name="Kuo A."/>
            <person name="Zuccaro A."/>
            <person name="Kohler A."/>
            <person name="Nagy L.G."/>
            <person name="Floudas D."/>
            <person name="Copeland A."/>
            <person name="Barry K.W."/>
            <person name="Cichocki N."/>
            <person name="Veneault-Fourrey C."/>
            <person name="LaButti K."/>
            <person name="Lindquist E.A."/>
            <person name="Lipzen A."/>
            <person name="Lundell T."/>
            <person name="Morin E."/>
            <person name="Murat C."/>
            <person name="Sun H."/>
            <person name="Tunlid A."/>
            <person name="Henrissat B."/>
            <person name="Grigoriev I.V."/>
            <person name="Hibbett D.S."/>
            <person name="Martin F."/>
            <person name="Nordberg H.P."/>
            <person name="Cantor M.N."/>
            <person name="Hua S.X."/>
        </authorList>
    </citation>
    <scope>NUCLEOTIDE SEQUENCE [LARGE SCALE GENOMIC DNA]</scope>
    <source>
        <strain evidence="1 2">MAFF 305830</strain>
    </source>
</reference>
<dbReference type="EMBL" id="KN824282">
    <property type="protein sequence ID" value="KIM31209.1"/>
    <property type="molecule type" value="Genomic_DNA"/>
</dbReference>
<protein>
    <submittedName>
        <fullName evidence="1">Uncharacterized protein</fullName>
    </submittedName>
</protein>
<evidence type="ECO:0000313" key="1">
    <source>
        <dbReference type="EMBL" id="KIM31209.1"/>
    </source>
</evidence>
<accession>A0A0C3BGE1</accession>
<evidence type="ECO:0000313" key="2">
    <source>
        <dbReference type="Proteomes" id="UP000054097"/>
    </source>
</evidence>
<dbReference type="Proteomes" id="UP000054097">
    <property type="component" value="Unassembled WGS sequence"/>
</dbReference>
<sequence>MERRYNPIGRDVPKLTDAGLRMCPAKRALLVIQTTALGRAEACRIRIVRAAPH</sequence>
<keyword evidence="2" id="KW-1185">Reference proteome</keyword>
<dbReference type="AlphaFoldDB" id="A0A0C3BGE1"/>